<name>V2UPF3_9GAMM</name>
<dbReference type="Proteomes" id="UP000018418">
    <property type="component" value="Unassembled WGS sequence"/>
</dbReference>
<dbReference type="OrthoDB" id="6694311at2"/>
<feature type="chain" id="PRO_5004712265" evidence="2">
    <location>
        <begin position="23"/>
        <end position="89"/>
    </location>
</feature>
<keyword evidence="2" id="KW-0732">Signal</keyword>
<organism evidence="3 4">
    <name type="scientific">Acinetobacter brisouii CIP 110357</name>
    <dbReference type="NCBI Taxonomy" id="1341683"/>
    <lineage>
        <taxon>Bacteria</taxon>
        <taxon>Pseudomonadati</taxon>
        <taxon>Pseudomonadota</taxon>
        <taxon>Gammaproteobacteria</taxon>
        <taxon>Moraxellales</taxon>
        <taxon>Moraxellaceae</taxon>
        <taxon>Acinetobacter</taxon>
    </lineage>
</organism>
<protein>
    <submittedName>
        <fullName evidence="3">Uncharacterized protein</fullName>
    </submittedName>
</protein>
<dbReference type="HOGENOM" id="CLU_2447966_0_0_6"/>
<comment type="caution">
    <text evidence="3">The sequence shown here is derived from an EMBL/GenBank/DDBJ whole genome shotgun (WGS) entry which is preliminary data.</text>
</comment>
<dbReference type="STRING" id="396323.VH98_04490"/>
<feature type="compositionally biased region" description="Low complexity" evidence="1">
    <location>
        <begin position="75"/>
        <end position="89"/>
    </location>
</feature>
<evidence type="ECO:0000256" key="1">
    <source>
        <dbReference type="SAM" id="MobiDB-lite"/>
    </source>
</evidence>
<evidence type="ECO:0000313" key="4">
    <source>
        <dbReference type="Proteomes" id="UP000018418"/>
    </source>
</evidence>
<keyword evidence="4" id="KW-1185">Reference proteome</keyword>
<feature type="signal peptide" evidence="2">
    <location>
        <begin position="1"/>
        <end position="22"/>
    </location>
</feature>
<dbReference type="RefSeq" id="WP_004902739.1">
    <property type="nucleotide sequence ID" value="NZ_BBTI01000005.1"/>
</dbReference>
<reference evidence="3 4" key="1">
    <citation type="submission" date="2013-10" db="EMBL/GenBank/DDBJ databases">
        <title>The Genome Sequence of Acinetobacter brisouii CIP 110357.</title>
        <authorList>
            <consortium name="The Broad Institute Genomics Platform"/>
            <consortium name="The Broad Institute Genome Sequencing Center for Infectious Disease"/>
            <person name="Cerqueira G."/>
            <person name="Feldgarden M."/>
            <person name="Courvalin P."/>
            <person name="Grillot-Courvalin C."/>
            <person name="Clermont D."/>
            <person name="Rocha E."/>
            <person name="Yoon E.-J."/>
            <person name="Nemec A."/>
            <person name="Young S.K."/>
            <person name="Zeng Q."/>
            <person name="Gargeya S."/>
            <person name="Fitzgerald M."/>
            <person name="Abouelleil A."/>
            <person name="Alvarado L."/>
            <person name="Berlin A.M."/>
            <person name="Chapman S.B."/>
            <person name="Gainer-Dewar J."/>
            <person name="Goldberg J."/>
            <person name="Gnerre S."/>
            <person name="Griggs A."/>
            <person name="Gujja S."/>
            <person name="Hansen M."/>
            <person name="Howarth C."/>
            <person name="Imamovic A."/>
            <person name="Ireland A."/>
            <person name="Larimer J."/>
            <person name="McCowan C."/>
            <person name="Murphy C."/>
            <person name="Pearson M."/>
            <person name="Poon T.W."/>
            <person name="Priest M."/>
            <person name="Roberts A."/>
            <person name="Saif S."/>
            <person name="Shea T."/>
            <person name="Sykes S."/>
            <person name="Wortman J."/>
            <person name="Nusbaum C."/>
            <person name="Birren B."/>
        </authorList>
    </citation>
    <scope>NUCLEOTIDE SEQUENCE [LARGE SCALE GENOMIC DNA]</scope>
    <source>
        <strain evidence="3 4">CIP 110357</strain>
    </source>
</reference>
<dbReference type="EMBL" id="AYEU01000007">
    <property type="protein sequence ID" value="ESK50535.1"/>
    <property type="molecule type" value="Genomic_DNA"/>
</dbReference>
<dbReference type="AlphaFoldDB" id="V2UPF3"/>
<evidence type="ECO:0000256" key="2">
    <source>
        <dbReference type="SAM" id="SignalP"/>
    </source>
</evidence>
<feature type="region of interest" description="Disordered" evidence="1">
    <location>
        <begin position="51"/>
        <end position="89"/>
    </location>
</feature>
<proteinExistence type="predicted"/>
<dbReference type="PATRIC" id="fig|1341683.3.peg.2491"/>
<gene>
    <name evidence="3" type="ORF">P255_02517</name>
</gene>
<accession>V2UPF3</accession>
<evidence type="ECO:0000313" key="3">
    <source>
        <dbReference type="EMBL" id="ESK50535.1"/>
    </source>
</evidence>
<sequence length="89" mass="9143">MRNIFVSIGLFMGMFTATAAFAEPAVQPGETLESLSQVKVHTTVNGQAGSLADLMSSGKYTPVPTPQPAADHNNSPAATPDTPASTPAQ</sequence>